<organism evidence="2 3">
    <name type="scientific">Saccharothrix tamanrassetensis</name>
    <dbReference type="NCBI Taxonomy" id="1051531"/>
    <lineage>
        <taxon>Bacteria</taxon>
        <taxon>Bacillati</taxon>
        <taxon>Actinomycetota</taxon>
        <taxon>Actinomycetes</taxon>
        <taxon>Pseudonocardiales</taxon>
        <taxon>Pseudonocardiaceae</taxon>
        <taxon>Saccharothrix</taxon>
    </lineage>
</organism>
<evidence type="ECO:0000313" key="3">
    <source>
        <dbReference type="Proteomes" id="UP000547510"/>
    </source>
</evidence>
<evidence type="ECO:0000313" key="2">
    <source>
        <dbReference type="EMBL" id="MBB5954322.1"/>
    </source>
</evidence>
<evidence type="ECO:0008006" key="4">
    <source>
        <dbReference type="Google" id="ProtNLM"/>
    </source>
</evidence>
<comment type="caution">
    <text evidence="2">The sequence shown here is derived from an EMBL/GenBank/DDBJ whole genome shotgun (WGS) entry which is preliminary data.</text>
</comment>
<feature type="chain" id="PRO_5032458690" description="Secreted protein" evidence="1">
    <location>
        <begin position="26"/>
        <end position="132"/>
    </location>
</feature>
<feature type="signal peptide" evidence="1">
    <location>
        <begin position="1"/>
        <end position="25"/>
    </location>
</feature>
<dbReference type="Proteomes" id="UP000547510">
    <property type="component" value="Unassembled WGS sequence"/>
</dbReference>
<accession>A0A841C730</accession>
<gene>
    <name evidence="2" type="ORF">FHS29_000892</name>
</gene>
<name>A0A841C730_9PSEU</name>
<evidence type="ECO:0000256" key="1">
    <source>
        <dbReference type="SAM" id="SignalP"/>
    </source>
</evidence>
<reference evidence="2 3" key="1">
    <citation type="submission" date="2020-08" db="EMBL/GenBank/DDBJ databases">
        <title>Genomic Encyclopedia of Type Strains, Phase III (KMG-III): the genomes of soil and plant-associated and newly described type strains.</title>
        <authorList>
            <person name="Whitman W."/>
        </authorList>
    </citation>
    <scope>NUCLEOTIDE SEQUENCE [LARGE SCALE GENOMIC DNA]</scope>
    <source>
        <strain evidence="2 3">CECT 8640</strain>
    </source>
</reference>
<proteinExistence type="predicted"/>
<keyword evidence="1" id="KW-0732">Signal</keyword>
<dbReference type="RefSeq" id="WP_184688408.1">
    <property type="nucleotide sequence ID" value="NZ_JACHJN010000001.1"/>
</dbReference>
<dbReference type="AlphaFoldDB" id="A0A841C730"/>
<dbReference type="EMBL" id="JACHJN010000001">
    <property type="protein sequence ID" value="MBB5954322.1"/>
    <property type="molecule type" value="Genomic_DNA"/>
</dbReference>
<keyword evidence="3" id="KW-1185">Reference proteome</keyword>
<protein>
    <recommendedName>
        <fullName evidence="4">Secreted protein</fullName>
    </recommendedName>
</protein>
<sequence>MKSRKSLVVVFSLALMAITGGMAQAAGNESVGALDTSRCVDLANGRLCITITPVNRQGHVRVSYQKKSGGSFYGHLEWVNPANQTFRSPDVTMSAGNTYYHTWPTWVGPGCNRGVVYNVTDRESSPTPPLCV</sequence>